<gene>
    <name evidence="1" type="ORF">PV09_01655</name>
</gene>
<reference evidence="1 2" key="1">
    <citation type="submission" date="2015-01" db="EMBL/GenBank/DDBJ databases">
        <title>The Genome Sequence of Ochroconis gallopava CBS43764.</title>
        <authorList>
            <consortium name="The Broad Institute Genomics Platform"/>
            <person name="Cuomo C."/>
            <person name="de Hoog S."/>
            <person name="Gorbushina A."/>
            <person name="Stielow B."/>
            <person name="Teixiera M."/>
            <person name="Abouelleil A."/>
            <person name="Chapman S.B."/>
            <person name="Priest M."/>
            <person name="Young S.K."/>
            <person name="Wortman J."/>
            <person name="Nusbaum C."/>
            <person name="Birren B."/>
        </authorList>
    </citation>
    <scope>NUCLEOTIDE SEQUENCE [LARGE SCALE GENOMIC DNA]</scope>
    <source>
        <strain evidence="1 2">CBS 43764</strain>
    </source>
</reference>
<organism evidence="1 2">
    <name type="scientific">Verruconis gallopava</name>
    <dbReference type="NCBI Taxonomy" id="253628"/>
    <lineage>
        <taxon>Eukaryota</taxon>
        <taxon>Fungi</taxon>
        <taxon>Dikarya</taxon>
        <taxon>Ascomycota</taxon>
        <taxon>Pezizomycotina</taxon>
        <taxon>Dothideomycetes</taxon>
        <taxon>Pleosporomycetidae</taxon>
        <taxon>Venturiales</taxon>
        <taxon>Sympoventuriaceae</taxon>
        <taxon>Verruconis</taxon>
    </lineage>
</organism>
<evidence type="ECO:0000313" key="2">
    <source>
        <dbReference type="Proteomes" id="UP000053259"/>
    </source>
</evidence>
<protein>
    <submittedName>
        <fullName evidence="1">Uncharacterized protein</fullName>
    </submittedName>
</protein>
<dbReference type="EMBL" id="KN847532">
    <property type="protein sequence ID" value="KIW07725.1"/>
    <property type="molecule type" value="Genomic_DNA"/>
</dbReference>
<dbReference type="InParanoid" id="A0A0D2AML1"/>
<evidence type="ECO:0000313" key="1">
    <source>
        <dbReference type="EMBL" id="KIW07725.1"/>
    </source>
</evidence>
<dbReference type="RefSeq" id="XP_016217594.1">
    <property type="nucleotide sequence ID" value="XM_016354582.1"/>
</dbReference>
<keyword evidence="2" id="KW-1185">Reference proteome</keyword>
<dbReference type="Proteomes" id="UP000053259">
    <property type="component" value="Unassembled WGS sequence"/>
</dbReference>
<name>A0A0D2AML1_9PEZI</name>
<dbReference type="HOGENOM" id="CLU_2199027_0_0_1"/>
<accession>A0A0D2AML1</accession>
<dbReference type="VEuPathDB" id="FungiDB:PV09_01655"/>
<dbReference type="GeneID" id="27309628"/>
<sequence length="108" mass="12576">MLAYPRPMEQFLAPLDRSWHAYFCSESTTLNSFLFPTVRLDRREVPALASAVVRDAVRVELQLANITWLELTVPRPNVYRRCTPILCASFFRTDAELLSRIAQSYWHT</sequence>
<proteinExistence type="predicted"/>
<dbReference type="AlphaFoldDB" id="A0A0D2AML1"/>